<evidence type="ECO:0000256" key="3">
    <source>
        <dbReference type="ARBA" id="ARBA00023163"/>
    </source>
</evidence>
<evidence type="ECO:0000259" key="6">
    <source>
        <dbReference type="PROSITE" id="PS50043"/>
    </source>
</evidence>
<keyword evidence="2" id="KW-0238">DNA-binding</keyword>
<dbReference type="EMBL" id="UOGF01000058">
    <property type="protein sequence ID" value="VAX30047.1"/>
    <property type="molecule type" value="Genomic_DNA"/>
</dbReference>
<sequence>MTDFLSKKERLIQKLKTLSPSRKDPPLFFQNIFSLIQEEIPIRVLWFFPVDPRSAKRSDDCLQIWSGSNSQVEMGSIFLDHHLFPSVDALKNETHGAIRGEVWWSNAHLMKHVFYKQVLKPESLFFAYISLLFGADQSCIGYLVFWKERNKGHFSDQDCALLSDFLPTASLLMQEDSRTSEPTSSPGAQATEARLLDRIEEISGIREEELYSLIRRRAQPGILILNQLGNTLYLNHDAKSFLEGMTAKTRPLRSKVENEKEILKQSEQNEARLPNDRRKNDIGPPLPEIVYQLYTHFAKLVSLSDRLAEAALPTVNRICIYDSRVYLLRALLLRPQDESEDAAHFMILIEKVSQGVRVDQIDWTAKLTPRESEVVYLLLEGKTNKEIAVRIDIGEYTVKDHIKRVMKKLAVTTRAGIVAKVLQHHFPT</sequence>
<protein>
    <recommendedName>
        <fullName evidence="6">HTH luxR-type domain-containing protein</fullName>
    </recommendedName>
</protein>
<keyword evidence="1" id="KW-0805">Transcription regulation</keyword>
<dbReference type="CDD" id="cd06170">
    <property type="entry name" value="LuxR_C_like"/>
    <property type="match status" value="1"/>
</dbReference>
<keyword evidence="5" id="KW-0812">Transmembrane</keyword>
<reference evidence="7" key="1">
    <citation type="submission" date="2018-06" db="EMBL/GenBank/DDBJ databases">
        <authorList>
            <person name="Zhirakovskaya E."/>
        </authorList>
    </citation>
    <scope>NUCLEOTIDE SEQUENCE</scope>
</reference>
<dbReference type="SUPFAM" id="SSF46894">
    <property type="entry name" value="C-terminal effector domain of the bipartite response regulators"/>
    <property type="match status" value="1"/>
</dbReference>
<proteinExistence type="predicted"/>
<dbReference type="PROSITE" id="PS50043">
    <property type="entry name" value="HTH_LUXR_2"/>
    <property type="match status" value="1"/>
</dbReference>
<name>A0A3B1DMW0_9ZZZZ</name>
<dbReference type="Gene3D" id="1.10.10.10">
    <property type="entry name" value="Winged helix-like DNA-binding domain superfamily/Winged helix DNA-binding domain"/>
    <property type="match status" value="1"/>
</dbReference>
<evidence type="ECO:0000256" key="2">
    <source>
        <dbReference type="ARBA" id="ARBA00023125"/>
    </source>
</evidence>
<dbReference type="PRINTS" id="PR00038">
    <property type="entry name" value="HTHLUXR"/>
</dbReference>
<dbReference type="PANTHER" id="PTHR44688">
    <property type="entry name" value="DNA-BINDING TRANSCRIPTIONAL ACTIVATOR DEVR_DOSR"/>
    <property type="match status" value="1"/>
</dbReference>
<dbReference type="GO" id="GO:0006355">
    <property type="term" value="P:regulation of DNA-templated transcription"/>
    <property type="evidence" value="ECO:0007669"/>
    <property type="project" value="InterPro"/>
</dbReference>
<dbReference type="PANTHER" id="PTHR44688:SF16">
    <property type="entry name" value="DNA-BINDING TRANSCRIPTIONAL ACTIVATOR DEVR_DOSR"/>
    <property type="match status" value="1"/>
</dbReference>
<dbReference type="GO" id="GO:0003677">
    <property type="term" value="F:DNA binding"/>
    <property type="evidence" value="ECO:0007669"/>
    <property type="project" value="UniProtKB-KW"/>
</dbReference>
<feature type="domain" description="HTH luxR-type" evidence="6">
    <location>
        <begin position="360"/>
        <end position="425"/>
    </location>
</feature>
<dbReference type="AlphaFoldDB" id="A0A3B1DMW0"/>
<evidence type="ECO:0000256" key="5">
    <source>
        <dbReference type="SAM" id="Phobius"/>
    </source>
</evidence>
<keyword evidence="3" id="KW-0804">Transcription</keyword>
<feature type="region of interest" description="Disordered" evidence="4">
    <location>
        <begin position="253"/>
        <end position="281"/>
    </location>
</feature>
<dbReference type="SMART" id="SM00421">
    <property type="entry name" value="HTH_LUXR"/>
    <property type="match status" value="1"/>
</dbReference>
<evidence type="ECO:0000256" key="1">
    <source>
        <dbReference type="ARBA" id="ARBA00023015"/>
    </source>
</evidence>
<dbReference type="PROSITE" id="PS00622">
    <property type="entry name" value="HTH_LUXR_1"/>
    <property type="match status" value="1"/>
</dbReference>
<gene>
    <name evidence="7" type="ORF">MNBD_NITROSPIRAE01-2124</name>
</gene>
<dbReference type="Pfam" id="PF00196">
    <property type="entry name" value="GerE"/>
    <property type="match status" value="1"/>
</dbReference>
<evidence type="ECO:0000313" key="7">
    <source>
        <dbReference type="EMBL" id="VAX30047.1"/>
    </source>
</evidence>
<evidence type="ECO:0000256" key="4">
    <source>
        <dbReference type="SAM" id="MobiDB-lite"/>
    </source>
</evidence>
<keyword evidence="5" id="KW-0472">Membrane</keyword>
<dbReference type="InterPro" id="IPR036388">
    <property type="entry name" value="WH-like_DNA-bd_sf"/>
</dbReference>
<organism evidence="7">
    <name type="scientific">hydrothermal vent metagenome</name>
    <dbReference type="NCBI Taxonomy" id="652676"/>
    <lineage>
        <taxon>unclassified sequences</taxon>
        <taxon>metagenomes</taxon>
        <taxon>ecological metagenomes</taxon>
    </lineage>
</organism>
<dbReference type="InterPro" id="IPR016032">
    <property type="entry name" value="Sig_transdc_resp-reg_C-effctor"/>
</dbReference>
<dbReference type="InterPro" id="IPR000792">
    <property type="entry name" value="Tscrpt_reg_LuxR_C"/>
</dbReference>
<accession>A0A3B1DMW0</accession>
<feature type="compositionally biased region" description="Basic and acidic residues" evidence="4">
    <location>
        <begin position="254"/>
        <end position="281"/>
    </location>
</feature>
<keyword evidence="5" id="KW-1133">Transmembrane helix</keyword>
<feature type="transmembrane region" description="Helical" evidence="5">
    <location>
        <begin position="125"/>
        <end position="146"/>
    </location>
</feature>